<name>A0ACC2MA14_PERAE</name>
<dbReference type="EMBL" id="CM056813">
    <property type="protein sequence ID" value="KAJ8642186.1"/>
    <property type="molecule type" value="Genomic_DNA"/>
</dbReference>
<reference evidence="1 2" key="1">
    <citation type="journal article" date="2022" name="Hortic Res">
        <title>A haplotype resolved chromosomal level avocado genome allows analysis of novel avocado genes.</title>
        <authorList>
            <person name="Nath O."/>
            <person name="Fletcher S.J."/>
            <person name="Hayward A."/>
            <person name="Shaw L.M."/>
            <person name="Masouleh A.K."/>
            <person name="Furtado A."/>
            <person name="Henry R.J."/>
            <person name="Mitter N."/>
        </authorList>
    </citation>
    <scope>NUCLEOTIDE SEQUENCE [LARGE SCALE GENOMIC DNA]</scope>
    <source>
        <strain evidence="2">cv. Hass</strain>
    </source>
</reference>
<evidence type="ECO:0000313" key="1">
    <source>
        <dbReference type="EMBL" id="KAJ8642186.1"/>
    </source>
</evidence>
<protein>
    <submittedName>
        <fullName evidence="1">Uncharacterized protein</fullName>
    </submittedName>
</protein>
<organism evidence="1 2">
    <name type="scientific">Persea americana</name>
    <name type="common">Avocado</name>
    <dbReference type="NCBI Taxonomy" id="3435"/>
    <lineage>
        <taxon>Eukaryota</taxon>
        <taxon>Viridiplantae</taxon>
        <taxon>Streptophyta</taxon>
        <taxon>Embryophyta</taxon>
        <taxon>Tracheophyta</taxon>
        <taxon>Spermatophyta</taxon>
        <taxon>Magnoliopsida</taxon>
        <taxon>Magnoliidae</taxon>
        <taxon>Laurales</taxon>
        <taxon>Lauraceae</taxon>
        <taxon>Persea</taxon>
    </lineage>
</organism>
<evidence type="ECO:0000313" key="2">
    <source>
        <dbReference type="Proteomes" id="UP001234297"/>
    </source>
</evidence>
<sequence>MAAESILKNRQVSTMLKHGFISDPALSPSRIFLPRVSSTSPPPSFEKPRSSPTLFEMMSEEQQQQQQQQYNPPNHHLHQNHQLQRESRPSDEKRRRLQDRVSRILAEAPFQSPAWAGGAGDVKLTVSSKDEFKVSMTVHRRVLAARSRFFAEKLGREAGAGMGTVAHSVEICDCDDVGVYVEVVVLMYWEEDLRRKLVGEDVGKVLSLLKISAALMFDAGIMACLEFLEAVPWSEDEEEKVIAVLGQLELYDTSADVLQRVSVEPSISSRADGIFLQLLMGVLQAKDEKARREMKTLISGLLKEDLTYAGNNNRLDVSRDTLYHICHKCLSSLLLCLCEAVSVDESRCDRGVLMGQIAREADNMHWVVDILIEKKMGDDFVTLWADQTELASLHSKLPSMYRYEISRITAQLCIAVGRGQILVPKDARFSLLRTWLEPLYEDFGWMRRACKSIDKKLVEDGLTQTILTLPLAQQQAILLNWFDRNMQQIRIALTCRLLSVIILPEGLPVMITEWEYQKEVAFKGERLITVVELCRHLPDTCYTWAPSNGEQIEEEHVSDRPGEVK</sequence>
<keyword evidence="2" id="KW-1185">Reference proteome</keyword>
<accession>A0ACC2MA14</accession>
<comment type="caution">
    <text evidence="1">The sequence shown here is derived from an EMBL/GenBank/DDBJ whole genome shotgun (WGS) entry which is preliminary data.</text>
</comment>
<gene>
    <name evidence="1" type="ORF">MRB53_018880</name>
</gene>
<proteinExistence type="predicted"/>
<dbReference type="Proteomes" id="UP001234297">
    <property type="component" value="Chromosome 5"/>
</dbReference>